<dbReference type="EMBL" id="CP081135">
    <property type="protein sequence ID" value="UEL48070.1"/>
    <property type="molecule type" value="Genomic_DNA"/>
</dbReference>
<dbReference type="Proteomes" id="UP001198983">
    <property type="component" value="Chromosome"/>
</dbReference>
<reference evidence="1 2" key="1">
    <citation type="journal article" date="2023" name="Int. J. Syst. Evol. Microbiol.">
        <title>Terrisporobacter hibernicus sp. nov., isolated from bovine faeces in Northern Ireland.</title>
        <authorList>
            <person name="Mitchell M."/>
            <person name="Nguyen S.V."/>
            <person name="Connor M."/>
            <person name="Fairley D.J."/>
            <person name="Donoghue O."/>
            <person name="Marshall H."/>
            <person name="Koolman L."/>
            <person name="McMullan G."/>
            <person name="Schaffer K.E."/>
            <person name="McGrath J.W."/>
            <person name="Fanning S."/>
        </authorList>
    </citation>
    <scope>NUCLEOTIDE SEQUENCE [LARGE SCALE GENOMIC DNA]</scope>
    <source>
        <strain evidence="1 2">MCA3</strain>
    </source>
</reference>
<dbReference type="KEGG" id="tem:JW646_01050"/>
<sequence>MYNKVYEKREFIIFQVKNGYIAYNTKKTFADGHTHLRCFGSAKTAIDLVIRKKVPRSTDSYYLKSLIRLSEDTVYVSKIKELIKYEKDKFNISNYNKNTVKIFKRSN</sequence>
<organism evidence="1 2">
    <name type="scientific">Terrisporobacter hibernicus</name>
    <dbReference type="NCBI Taxonomy" id="2813371"/>
    <lineage>
        <taxon>Bacteria</taxon>
        <taxon>Bacillati</taxon>
        <taxon>Bacillota</taxon>
        <taxon>Clostridia</taxon>
        <taxon>Peptostreptococcales</taxon>
        <taxon>Peptostreptococcaceae</taxon>
        <taxon>Terrisporobacter</taxon>
    </lineage>
</organism>
<dbReference type="AlphaFoldDB" id="A0AAX2ZH04"/>
<gene>
    <name evidence="1" type="ORF">JW646_01050</name>
</gene>
<keyword evidence="2" id="KW-1185">Reference proteome</keyword>
<name>A0AAX2ZH04_9FIRM</name>
<accession>A0AAX2ZH04</accession>
<evidence type="ECO:0000313" key="1">
    <source>
        <dbReference type="EMBL" id="UEL48070.1"/>
    </source>
</evidence>
<dbReference type="RefSeq" id="WP_148557571.1">
    <property type="nucleotide sequence ID" value="NZ_CP081135.1"/>
</dbReference>
<evidence type="ECO:0000313" key="2">
    <source>
        <dbReference type="Proteomes" id="UP001198983"/>
    </source>
</evidence>
<protein>
    <submittedName>
        <fullName evidence="1">Uncharacterized protein</fullName>
    </submittedName>
</protein>
<proteinExistence type="predicted"/>